<protein>
    <recommendedName>
        <fullName evidence="4">Ribosomal protein L7/L12 C-terminal domain-containing protein</fullName>
    </recommendedName>
</protein>
<evidence type="ECO:0000313" key="2">
    <source>
        <dbReference type="EMBL" id="MFC3115777.1"/>
    </source>
</evidence>
<feature type="region of interest" description="Disordered" evidence="1">
    <location>
        <begin position="246"/>
        <end position="267"/>
    </location>
</feature>
<name>A0ABV7FHZ4_9GAMM</name>
<dbReference type="Proteomes" id="UP001595555">
    <property type="component" value="Unassembled WGS sequence"/>
</dbReference>
<evidence type="ECO:0000256" key="1">
    <source>
        <dbReference type="SAM" id="MobiDB-lite"/>
    </source>
</evidence>
<evidence type="ECO:0008006" key="4">
    <source>
        <dbReference type="Google" id="ProtNLM"/>
    </source>
</evidence>
<comment type="caution">
    <text evidence="2">The sequence shown here is derived from an EMBL/GenBank/DDBJ whole genome shotgun (WGS) entry which is preliminary data.</text>
</comment>
<dbReference type="RefSeq" id="WP_378118422.1">
    <property type="nucleotide sequence ID" value="NZ_JBHRTF010000004.1"/>
</dbReference>
<sequence>MSTPEYDIIFRGDIVFGHQLAEVKLKLQQLFKVDAAKVDALFTGRPVPLKRKLDEATANKYREVLIKAGAQVEVCVSAPSAPASAPSQQPPVARPRVNIDASSTNAPAPVAASSPSPAPLAPVWSIAPAGADLLPAAQRPAAPPPVAVDISGLSLRAQSGNLLDASEVAPPPIAQVTVPKLEVAELGATLADENHLPLAQLDIELDWEIAEAGADLLRAEERPLVVPVAVGPVDFGLAPAGSDLGQLKPKVQPLNPDISGLRLADPS</sequence>
<reference evidence="3" key="1">
    <citation type="journal article" date="2019" name="Int. J. Syst. Evol. Microbiol.">
        <title>The Global Catalogue of Microorganisms (GCM) 10K type strain sequencing project: providing services to taxonomists for standard genome sequencing and annotation.</title>
        <authorList>
            <consortium name="The Broad Institute Genomics Platform"/>
            <consortium name="The Broad Institute Genome Sequencing Center for Infectious Disease"/>
            <person name="Wu L."/>
            <person name="Ma J."/>
        </authorList>
    </citation>
    <scope>NUCLEOTIDE SEQUENCE [LARGE SCALE GENOMIC DNA]</scope>
    <source>
        <strain evidence="3">KCTC 52237</strain>
    </source>
</reference>
<feature type="compositionally biased region" description="Low complexity" evidence="1">
    <location>
        <begin position="94"/>
        <end position="114"/>
    </location>
</feature>
<gene>
    <name evidence="2" type="ORF">ACFODX_09435</name>
</gene>
<evidence type="ECO:0000313" key="3">
    <source>
        <dbReference type="Proteomes" id="UP001595555"/>
    </source>
</evidence>
<dbReference type="EMBL" id="JBHRTF010000004">
    <property type="protein sequence ID" value="MFC3115777.1"/>
    <property type="molecule type" value="Genomic_DNA"/>
</dbReference>
<accession>A0ABV7FHZ4</accession>
<feature type="region of interest" description="Disordered" evidence="1">
    <location>
        <begin position="80"/>
        <end position="114"/>
    </location>
</feature>
<proteinExistence type="predicted"/>
<organism evidence="2 3">
    <name type="scientific">Cellvibrio fontiphilus</name>
    <dbReference type="NCBI Taxonomy" id="1815559"/>
    <lineage>
        <taxon>Bacteria</taxon>
        <taxon>Pseudomonadati</taxon>
        <taxon>Pseudomonadota</taxon>
        <taxon>Gammaproteobacteria</taxon>
        <taxon>Cellvibrionales</taxon>
        <taxon>Cellvibrionaceae</taxon>
        <taxon>Cellvibrio</taxon>
    </lineage>
</organism>
<keyword evidence="3" id="KW-1185">Reference proteome</keyword>